<accession>A0A392TAR4</accession>
<name>A0A392TAR4_9FABA</name>
<organism evidence="1 2">
    <name type="scientific">Trifolium medium</name>
    <dbReference type="NCBI Taxonomy" id="97028"/>
    <lineage>
        <taxon>Eukaryota</taxon>
        <taxon>Viridiplantae</taxon>
        <taxon>Streptophyta</taxon>
        <taxon>Embryophyta</taxon>
        <taxon>Tracheophyta</taxon>
        <taxon>Spermatophyta</taxon>
        <taxon>Magnoliopsida</taxon>
        <taxon>eudicotyledons</taxon>
        <taxon>Gunneridae</taxon>
        <taxon>Pentapetalae</taxon>
        <taxon>rosids</taxon>
        <taxon>fabids</taxon>
        <taxon>Fabales</taxon>
        <taxon>Fabaceae</taxon>
        <taxon>Papilionoideae</taxon>
        <taxon>50 kb inversion clade</taxon>
        <taxon>NPAAA clade</taxon>
        <taxon>Hologalegina</taxon>
        <taxon>IRL clade</taxon>
        <taxon>Trifolieae</taxon>
        <taxon>Trifolium</taxon>
    </lineage>
</organism>
<comment type="caution">
    <text evidence="1">The sequence shown here is derived from an EMBL/GenBank/DDBJ whole genome shotgun (WGS) entry which is preliminary data.</text>
</comment>
<evidence type="ECO:0000313" key="1">
    <source>
        <dbReference type="EMBL" id="MCI58211.1"/>
    </source>
</evidence>
<sequence>MFHDHEVWKEIGTARYGRDIIGKKDIGEIDAPTTASLWWKDLCLLDSNDGWFRTAVGKKVGRGDATSFWNE</sequence>
<evidence type="ECO:0000313" key="2">
    <source>
        <dbReference type="Proteomes" id="UP000265520"/>
    </source>
</evidence>
<reference evidence="1 2" key="1">
    <citation type="journal article" date="2018" name="Front. Plant Sci.">
        <title>Red Clover (Trifolium pratense) and Zigzag Clover (T. medium) - A Picture of Genomic Similarities and Differences.</title>
        <authorList>
            <person name="Dluhosova J."/>
            <person name="Istvanek J."/>
            <person name="Nedelnik J."/>
            <person name="Repkova J."/>
        </authorList>
    </citation>
    <scope>NUCLEOTIDE SEQUENCE [LARGE SCALE GENOMIC DNA]</scope>
    <source>
        <strain evidence="2">cv. 10/8</strain>
        <tissue evidence="1">Leaf</tissue>
    </source>
</reference>
<dbReference type="Proteomes" id="UP000265520">
    <property type="component" value="Unassembled WGS sequence"/>
</dbReference>
<dbReference type="AlphaFoldDB" id="A0A392TAR4"/>
<feature type="non-terminal residue" evidence="1">
    <location>
        <position position="71"/>
    </location>
</feature>
<proteinExistence type="predicted"/>
<protein>
    <submittedName>
        <fullName evidence="1">Uncharacterized protein</fullName>
    </submittedName>
</protein>
<keyword evidence="2" id="KW-1185">Reference proteome</keyword>
<dbReference type="EMBL" id="LXQA010542458">
    <property type="protein sequence ID" value="MCI58211.1"/>
    <property type="molecule type" value="Genomic_DNA"/>
</dbReference>